<comment type="subcellular location">
    <subcellularLocation>
        <location evidence="1">Membrane</location>
        <topology evidence="1">Multi-pass membrane protein</topology>
    </subcellularLocation>
</comment>
<dbReference type="InterPro" id="IPR000109">
    <property type="entry name" value="POT_fam"/>
</dbReference>
<comment type="similarity">
    <text evidence="2">Belongs to the major facilitator superfamily. Proton-dependent oligopeptide transporter (POT/PTR) (TC 2.A.17) family.</text>
</comment>
<dbReference type="Proteomes" id="UP000825935">
    <property type="component" value="Chromosome 29"/>
</dbReference>
<evidence type="ECO:0000256" key="6">
    <source>
        <dbReference type="SAM" id="Phobius"/>
    </source>
</evidence>
<evidence type="ECO:0000256" key="4">
    <source>
        <dbReference type="ARBA" id="ARBA00022989"/>
    </source>
</evidence>
<feature type="transmembrane region" description="Helical" evidence="6">
    <location>
        <begin position="221"/>
        <end position="244"/>
    </location>
</feature>
<comment type="caution">
    <text evidence="7">The sequence shown here is derived from an EMBL/GenBank/DDBJ whole genome shotgun (WGS) entry which is preliminary data.</text>
</comment>
<evidence type="ECO:0000256" key="3">
    <source>
        <dbReference type="ARBA" id="ARBA00022692"/>
    </source>
</evidence>
<dbReference type="SUPFAM" id="SSF103473">
    <property type="entry name" value="MFS general substrate transporter"/>
    <property type="match status" value="1"/>
</dbReference>
<dbReference type="Gene3D" id="1.20.1250.20">
    <property type="entry name" value="MFS general substrate transporter like domains"/>
    <property type="match status" value="1"/>
</dbReference>
<feature type="transmembrane region" description="Helical" evidence="6">
    <location>
        <begin position="134"/>
        <end position="159"/>
    </location>
</feature>
<feature type="transmembrane region" description="Helical" evidence="6">
    <location>
        <begin position="109"/>
        <end position="127"/>
    </location>
</feature>
<proteinExistence type="inferred from homology"/>
<dbReference type="GO" id="GO:0016020">
    <property type="term" value="C:membrane"/>
    <property type="evidence" value="ECO:0007669"/>
    <property type="project" value="UniProtKB-SubCell"/>
</dbReference>
<protein>
    <submittedName>
        <fullName evidence="7">Uncharacterized protein</fullName>
    </submittedName>
</protein>
<evidence type="ECO:0000313" key="7">
    <source>
        <dbReference type="EMBL" id="KAH7292068.1"/>
    </source>
</evidence>
<feature type="transmembrane region" description="Helical" evidence="6">
    <location>
        <begin position="383"/>
        <end position="402"/>
    </location>
</feature>
<feature type="transmembrane region" description="Helical" evidence="6">
    <location>
        <begin position="542"/>
        <end position="563"/>
    </location>
</feature>
<dbReference type="GO" id="GO:0022857">
    <property type="term" value="F:transmembrane transporter activity"/>
    <property type="evidence" value="ECO:0007669"/>
    <property type="project" value="InterPro"/>
</dbReference>
<evidence type="ECO:0000256" key="1">
    <source>
        <dbReference type="ARBA" id="ARBA00004141"/>
    </source>
</evidence>
<sequence>MVNLGSDHNDQIAELIDVGTHTDGVPSKGYEDRYLGYYGDPNTDKTNDGSVDLKGRPVSKSNSGGFKAAAFIVGVELGERLSYYGIQANLLQYLTKRLHETIPEALKNATNWTGLTLVMPIIGGFFADSYFGKYWTITIVSGIYIMGMLLLTLSVSIPSLKPPDCKSLEGCPKVSNGRVAFFFMSLYLISVGTGGIKPCLQAFGADQFDDEDMNERKHKSSFFNSWYFALCIGGLLAVTVLVWLDATVSWSLGFAIPTIVMSVACCIFYAGTPYYRHKLPGGSPLTQIAQVFVACIRNWNIKLPSNPSYLHETYTDPSIPSSRRQLLHTGNLKWLDKAAVDTTSIVGRHEYQLRAADHRPSKWKLCTVTQVEEVKRIIKLIPVWLTTFAYGVVFAQTSTLFVSQVKTMNTSMGNFHVPEPSFQVFMTLTVLLLLPLYDRVFVPMARKVTGFEQGITMLQRIGVGLFFSFLSMVTAAIIEERRLRVASQSGLLDNAKVPLPMSAFWIIPQYVLIGIADVFTLVGEQEFFYDQVPDSMRSLGIAFYLSSNGVGSFISSLLVTITSSTTGKSWILPTNLNRSRIDLFYWLLAAMSMFNLMAFMGVAFFYQYKKVKSPNAQGNLDNGTAPSHTGLSQKDILQRYHNRPSNASSTSSA</sequence>
<feature type="transmembrane region" description="Helical" evidence="6">
    <location>
        <begin position="250"/>
        <end position="270"/>
    </location>
</feature>
<evidence type="ECO:0000256" key="5">
    <source>
        <dbReference type="ARBA" id="ARBA00023136"/>
    </source>
</evidence>
<accession>A0A8T2R8L5</accession>
<gene>
    <name evidence="7" type="ORF">KP509_29G050400</name>
</gene>
<evidence type="ECO:0000256" key="2">
    <source>
        <dbReference type="ARBA" id="ARBA00005982"/>
    </source>
</evidence>
<organism evidence="7 8">
    <name type="scientific">Ceratopteris richardii</name>
    <name type="common">Triangle waterfern</name>
    <dbReference type="NCBI Taxonomy" id="49495"/>
    <lineage>
        <taxon>Eukaryota</taxon>
        <taxon>Viridiplantae</taxon>
        <taxon>Streptophyta</taxon>
        <taxon>Embryophyta</taxon>
        <taxon>Tracheophyta</taxon>
        <taxon>Polypodiopsida</taxon>
        <taxon>Polypodiidae</taxon>
        <taxon>Polypodiales</taxon>
        <taxon>Pteridineae</taxon>
        <taxon>Pteridaceae</taxon>
        <taxon>Parkerioideae</taxon>
        <taxon>Ceratopteris</taxon>
    </lineage>
</organism>
<keyword evidence="8" id="KW-1185">Reference proteome</keyword>
<keyword evidence="4 6" id="KW-1133">Transmembrane helix</keyword>
<feature type="transmembrane region" description="Helical" evidence="6">
    <location>
        <begin position="583"/>
        <end position="606"/>
    </location>
</feature>
<dbReference type="InterPro" id="IPR036259">
    <property type="entry name" value="MFS_trans_sf"/>
</dbReference>
<dbReference type="OrthoDB" id="8904098at2759"/>
<feature type="transmembrane region" description="Helical" evidence="6">
    <location>
        <begin position="461"/>
        <end position="478"/>
    </location>
</feature>
<reference evidence="7" key="1">
    <citation type="submission" date="2021-08" db="EMBL/GenBank/DDBJ databases">
        <title>WGS assembly of Ceratopteris richardii.</title>
        <authorList>
            <person name="Marchant D.B."/>
            <person name="Chen G."/>
            <person name="Jenkins J."/>
            <person name="Shu S."/>
            <person name="Leebens-Mack J."/>
            <person name="Grimwood J."/>
            <person name="Schmutz J."/>
            <person name="Soltis P."/>
            <person name="Soltis D."/>
            <person name="Chen Z.-H."/>
        </authorList>
    </citation>
    <scope>NUCLEOTIDE SEQUENCE</scope>
    <source>
        <strain evidence="7">Whitten #5841</strain>
        <tissue evidence="7">Leaf</tissue>
    </source>
</reference>
<evidence type="ECO:0000313" key="8">
    <source>
        <dbReference type="Proteomes" id="UP000825935"/>
    </source>
</evidence>
<dbReference type="AlphaFoldDB" id="A0A8T2R8L5"/>
<feature type="transmembrane region" description="Helical" evidence="6">
    <location>
        <begin position="422"/>
        <end position="440"/>
    </location>
</feature>
<dbReference type="OMA" id="YWTITIV"/>
<keyword evidence="3 6" id="KW-0812">Transmembrane</keyword>
<name>A0A8T2R8L5_CERRI</name>
<dbReference type="PANTHER" id="PTHR11654">
    <property type="entry name" value="OLIGOPEPTIDE TRANSPORTER-RELATED"/>
    <property type="match status" value="1"/>
</dbReference>
<dbReference type="EMBL" id="CM035434">
    <property type="protein sequence ID" value="KAH7292068.1"/>
    <property type="molecule type" value="Genomic_DNA"/>
</dbReference>
<dbReference type="Pfam" id="PF00854">
    <property type="entry name" value="PTR2"/>
    <property type="match status" value="1"/>
</dbReference>
<feature type="transmembrane region" description="Helical" evidence="6">
    <location>
        <begin position="498"/>
        <end position="522"/>
    </location>
</feature>
<keyword evidence="5 6" id="KW-0472">Membrane</keyword>